<evidence type="ECO:0000313" key="6">
    <source>
        <dbReference type="EMBL" id="OQE00810.1"/>
    </source>
</evidence>
<dbReference type="STRING" id="29845.A0A1V6RGY7"/>
<evidence type="ECO:0000256" key="4">
    <source>
        <dbReference type="ARBA" id="ARBA00023242"/>
    </source>
</evidence>
<keyword evidence="3" id="KW-0804">Transcription</keyword>
<gene>
    <name evidence="6" type="ORF">PENVUL_c045G01848</name>
</gene>
<keyword evidence="2" id="KW-0238">DNA-binding</keyword>
<protein>
    <recommendedName>
        <fullName evidence="5">Zn(2)-C6 fungal-type domain-containing protein</fullName>
    </recommendedName>
</protein>
<dbReference type="EMBL" id="MDYP01000045">
    <property type="protein sequence ID" value="OQE00810.1"/>
    <property type="molecule type" value="Genomic_DNA"/>
</dbReference>
<dbReference type="InterPro" id="IPR001138">
    <property type="entry name" value="Zn2Cys6_DnaBD"/>
</dbReference>
<dbReference type="Proteomes" id="UP000191518">
    <property type="component" value="Unassembled WGS sequence"/>
</dbReference>
<comment type="caution">
    <text evidence="6">The sequence shown here is derived from an EMBL/GenBank/DDBJ whole genome shotgun (WGS) entry which is preliminary data.</text>
</comment>
<dbReference type="PANTHER" id="PTHR47784:SF10">
    <property type="entry name" value="TRANSCRIPTION FACTOR, PUTATIVE (AFU_ORTHOLOGUE AFUA_6G14150)-RELATED"/>
    <property type="match status" value="1"/>
</dbReference>
<dbReference type="GO" id="GO:0003677">
    <property type="term" value="F:DNA binding"/>
    <property type="evidence" value="ECO:0007669"/>
    <property type="project" value="UniProtKB-KW"/>
</dbReference>
<evidence type="ECO:0000256" key="2">
    <source>
        <dbReference type="ARBA" id="ARBA00023125"/>
    </source>
</evidence>
<keyword evidence="1" id="KW-0805">Transcription regulation</keyword>
<dbReference type="SMART" id="SM00066">
    <property type="entry name" value="GAL4"/>
    <property type="match status" value="1"/>
</dbReference>
<evidence type="ECO:0000256" key="3">
    <source>
        <dbReference type="ARBA" id="ARBA00023163"/>
    </source>
</evidence>
<name>A0A1V6RGY7_9EURO</name>
<dbReference type="PROSITE" id="PS50048">
    <property type="entry name" value="ZN2_CY6_FUNGAL_2"/>
    <property type="match status" value="1"/>
</dbReference>
<dbReference type="Gene3D" id="4.10.240.10">
    <property type="entry name" value="Zn(2)-C6 fungal-type DNA-binding domain"/>
    <property type="match status" value="1"/>
</dbReference>
<dbReference type="PANTHER" id="PTHR47784">
    <property type="entry name" value="STEROL UPTAKE CONTROL PROTEIN 2"/>
    <property type="match status" value="1"/>
</dbReference>
<evidence type="ECO:0000259" key="5">
    <source>
        <dbReference type="PROSITE" id="PS50048"/>
    </source>
</evidence>
<organism evidence="6 7">
    <name type="scientific">Penicillium vulpinum</name>
    <dbReference type="NCBI Taxonomy" id="29845"/>
    <lineage>
        <taxon>Eukaryota</taxon>
        <taxon>Fungi</taxon>
        <taxon>Dikarya</taxon>
        <taxon>Ascomycota</taxon>
        <taxon>Pezizomycotina</taxon>
        <taxon>Eurotiomycetes</taxon>
        <taxon>Eurotiomycetidae</taxon>
        <taxon>Eurotiales</taxon>
        <taxon>Aspergillaceae</taxon>
        <taxon>Penicillium</taxon>
    </lineage>
</organism>
<dbReference type="SUPFAM" id="SSF57701">
    <property type="entry name" value="Zn2/Cys6 DNA-binding domain"/>
    <property type="match status" value="1"/>
</dbReference>
<dbReference type="Pfam" id="PF00172">
    <property type="entry name" value="Zn_clus"/>
    <property type="match status" value="1"/>
</dbReference>
<dbReference type="InterPro" id="IPR053157">
    <property type="entry name" value="Sterol_Uptake_Regulator"/>
</dbReference>
<sequence length="365" mass="41510">MPRRFHKKSRNGCNQCKERRVKCDETRPLCNACTSRQLPCIYSSVAEASPKPEPKPPAMPEFISPKYDAHHLLLMHKFSTETYKSLCGDQSDMEDWQLLIPKLAFEHDFLLHGIFSLAALHMVATTPDSGQVISYLDTALRCNELAFAPFREALINLTPHNCDAVYAQSAILAAIGIALPRLNAQYRGESFSMIEIIMTVLELLRGTNRISQISKPWRQSTIFSKYEWKENPWLDPDVANAIAQLRMLNSAIENTDSAQHIINLEAIDSLQDSFARFTHVTNPAPILDWLTYAKREFVDGLRARQPFQLLILMNWAVLLNESGAHFWWATGCGEALVAELSNELKDQNEKWKSALQWPQQRVGIL</sequence>
<reference evidence="7" key="1">
    <citation type="journal article" date="2017" name="Nat. Microbiol.">
        <title>Global analysis of biosynthetic gene clusters reveals vast potential of secondary metabolite production in Penicillium species.</title>
        <authorList>
            <person name="Nielsen J.C."/>
            <person name="Grijseels S."/>
            <person name="Prigent S."/>
            <person name="Ji B."/>
            <person name="Dainat J."/>
            <person name="Nielsen K.F."/>
            <person name="Frisvad J.C."/>
            <person name="Workman M."/>
            <person name="Nielsen J."/>
        </authorList>
    </citation>
    <scope>NUCLEOTIDE SEQUENCE [LARGE SCALE GENOMIC DNA]</scope>
    <source>
        <strain evidence="7">IBT 29486</strain>
    </source>
</reference>
<keyword evidence="4" id="KW-0539">Nucleus</keyword>
<evidence type="ECO:0000256" key="1">
    <source>
        <dbReference type="ARBA" id="ARBA00023015"/>
    </source>
</evidence>
<accession>A0A1V6RGY7</accession>
<dbReference type="AlphaFoldDB" id="A0A1V6RGY7"/>
<keyword evidence="7" id="KW-1185">Reference proteome</keyword>
<dbReference type="PROSITE" id="PS00463">
    <property type="entry name" value="ZN2_CY6_FUNGAL_1"/>
    <property type="match status" value="1"/>
</dbReference>
<feature type="domain" description="Zn(2)-C6 fungal-type" evidence="5">
    <location>
        <begin position="12"/>
        <end position="42"/>
    </location>
</feature>
<dbReference type="GO" id="GO:0008270">
    <property type="term" value="F:zinc ion binding"/>
    <property type="evidence" value="ECO:0007669"/>
    <property type="project" value="InterPro"/>
</dbReference>
<proteinExistence type="predicted"/>
<dbReference type="GO" id="GO:0001228">
    <property type="term" value="F:DNA-binding transcription activator activity, RNA polymerase II-specific"/>
    <property type="evidence" value="ECO:0007669"/>
    <property type="project" value="TreeGrafter"/>
</dbReference>
<evidence type="ECO:0000313" key="7">
    <source>
        <dbReference type="Proteomes" id="UP000191518"/>
    </source>
</evidence>
<dbReference type="CDD" id="cd00067">
    <property type="entry name" value="GAL4"/>
    <property type="match status" value="1"/>
</dbReference>
<dbReference type="InterPro" id="IPR036864">
    <property type="entry name" value="Zn2-C6_fun-type_DNA-bd_sf"/>
</dbReference>